<evidence type="ECO:0000313" key="2">
    <source>
        <dbReference type="EMBL" id="KAK4428713.1"/>
    </source>
</evidence>
<proteinExistence type="predicted"/>
<dbReference type="EMBL" id="JACGWO010000004">
    <property type="protein sequence ID" value="KAK4428713.1"/>
    <property type="molecule type" value="Genomic_DNA"/>
</dbReference>
<comment type="caution">
    <text evidence="2">The sequence shown here is derived from an EMBL/GenBank/DDBJ whole genome shotgun (WGS) entry which is preliminary data.</text>
</comment>
<organism evidence="2 3">
    <name type="scientific">Sesamum alatum</name>
    <dbReference type="NCBI Taxonomy" id="300844"/>
    <lineage>
        <taxon>Eukaryota</taxon>
        <taxon>Viridiplantae</taxon>
        <taxon>Streptophyta</taxon>
        <taxon>Embryophyta</taxon>
        <taxon>Tracheophyta</taxon>
        <taxon>Spermatophyta</taxon>
        <taxon>Magnoliopsida</taxon>
        <taxon>eudicotyledons</taxon>
        <taxon>Gunneridae</taxon>
        <taxon>Pentapetalae</taxon>
        <taxon>asterids</taxon>
        <taxon>lamiids</taxon>
        <taxon>Lamiales</taxon>
        <taxon>Pedaliaceae</taxon>
        <taxon>Sesamum</taxon>
    </lineage>
</organism>
<keyword evidence="3" id="KW-1185">Reference proteome</keyword>
<protein>
    <submittedName>
        <fullName evidence="2">Uncharacterized protein</fullName>
    </submittedName>
</protein>
<reference evidence="2" key="2">
    <citation type="journal article" date="2024" name="Plant">
        <title>Genomic evolution and insights into agronomic trait innovations of Sesamum species.</title>
        <authorList>
            <person name="Miao H."/>
            <person name="Wang L."/>
            <person name="Qu L."/>
            <person name="Liu H."/>
            <person name="Sun Y."/>
            <person name="Le M."/>
            <person name="Wang Q."/>
            <person name="Wei S."/>
            <person name="Zheng Y."/>
            <person name="Lin W."/>
            <person name="Duan Y."/>
            <person name="Cao H."/>
            <person name="Xiong S."/>
            <person name="Wang X."/>
            <person name="Wei L."/>
            <person name="Li C."/>
            <person name="Ma Q."/>
            <person name="Ju M."/>
            <person name="Zhao R."/>
            <person name="Li G."/>
            <person name="Mu C."/>
            <person name="Tian Q."/>
            <person name="Mei H."/>
            <person name="Zhang T."/>
            <person name="Gao T."/>
            <person name="Zhang H."/>
        </authorList>
    </citation>
    <scope>NUCLEOTIDE SEQUENCE</scope>
    <source>
        <strain evidence="2">3651</strain>
    </source>
</reference>
<gene>
    <name evidence="2" type="ORF">Salat_1171100</name>
</gene>
<dbReference type="Proteomes" id="UP001293254">
    <property type="component" value="Unassembled WGS sequence"/>
</dbReference>
<feature type="region of interest" description="Disordered" evidence="1">
    <location>
        <begin position="150"/>
        <end position="176"/>
    </location>
</feature>
<sequence length="176" mass="19155">MPMVRDWRAVIMAAPLALRTGALEPPPVAAPLPAAEAPPIAAPLPAPLIGGNEGNTYNRRAHEVGLQLLQSKNPEKAIKISLPDGSKKDVKLVGEVILFANVTLKHVLFITSSRFNLISLRRNLSLNHSCGMIRAVCLQNQTNMFMNQNHRKSTSHSWGHRSLLDDPPEHAANLSG</sequence>
<accession>A0AAE1YFP3</accession>
<dbReference type="AlphaFoldDB" id="A0AAE1YFP3"/>
<name>A0AAE1YFP3_9LAMI</name>
<evidence type="ECO:0000313" key="3">
    <source>
        <dbReference type="Proteomes" id="UP001293254"/>
    </source>
</evidence>
<reference evidence="2" key="1">
    <citation type="submission" date="2020-06" db="EMBL/GenBank/DDBJ databases">
        <authorList>
            <person name="Li T."/>
            <person name="Hu X."/>
            <person name="Zhang T."/>
            <person name="Song X."/>
            <person name="Zhang H."/>
            <person name="Dai N."/>
            <person name="Sheng W."/>
            <person name="Hou X."/>
            <person name="Wei L."/>
        </authorList>
    </citation>
    <scope>NUCLEOTIDE SEQUENCE</scope>
    <source>
        <strain evidence="2">3651</strain>
        <tissue evidence="2">Leaf</tissue>
    </source>
</reference>
<evidence type="ECO:0000256" key="1">
    <source>
        <dbReference type="SAM" id="MobiDB-lite"/>
    </source>
</evidence>